<dbReference type="SUPFAM" id="SSF56219">
    <property type="entry name" value="DNase I-like"/>
    <property type="match status" value="1"/>
</dbReference>
<dbReference type="PANTHER" id="PTHR12121">
    <property type="entry name" value="CARBON CATABOLITE REPRESSOR PROTEIN 4"/>
    <property type="match status" value="1"/>
</dbReference>
<organism evidence="2 3">
    <name type="scientific">Strongylocentrotus purpuratus</name>
    <name type="common">Purple sea urchin</name>
    <dbReference type="NCBI Taxonomy" id="7668"/>
    <lineage>
        <taxon>Eukaryota</taxon>
        <taxon>Metazoa</taxon>
        <taxon>Echinodermata</taxon>
        <taxon>Eleutherozoa</taxon>
        <taxon>Echinozoa</taxon>
        <taxon>Echinoidea</taxon>
        <taxon>Euechinoidea</taxon>
        <taxon>Echinacea</taxon>
        <taxon>Camarodonta</taxon>
        <taxon>Echinidea</taxon>
        <taxon>Strongylocentrotidae</taxon>
        <taxon>Strongylocentrotus</taxon>
    </lineage>
</organism>
<evidence type="ECO:0008006" key="4">
    <source>
        <dbReference type="Google" id="ProtNLM"/>
    </source>
</evidence>
<protein>
    <recommendedName>
        <fullName evidence="4">Endonuclease/exonuclease/phosphatase domain-containing protein</fullName>
    </recommendedName>
</protein>
<dbReference type="OrthoDB" id="10253982at2759"/>
<sequence>MAGVDVSGQEMGRARVLMRSPLWPKEIGVSSHCRYEDTDVMTQSSRNSGGAPRHNRQNSRDRPADHCVLPDDSQGQLIHPFFFSSVYDHCHGNYEITTNHSSTNCTVDYIFYSESMSSKAGSPYKPLGTPNFTSNLSLVKRLTLFTDGEVRAMGGLPNVHWTSDHLSLQATLRLTTMD</sequence>
<accession>A0A7M7PTN1</accession>
<dbReference type="InterPro" id="IPR050410">
    <property type="entry name" value="CCR4/nocturin_mRNA_transcr"/>
</dbReference>
<keyword evidence="3" id="KW-1185">Reference proteome</keyword>
<feature type="compositionally biased region" description="Basic and acidic residues" evidence="1">
    <location>
        <begin position="58"/>
        <end position="69"/>
    </location>
</feature>
<dbReference type="RefSeq" id="XP_030855355.1">
    <property type="nucleotide sequence ID" value="XM_030999495.1"/>
</dbReference>
<evidence type="ECO:0000313" key="2">
    <source>
        <dbReference type="EnsemblMetazoa" id="XP_030855355"/>
    </source>
</evidence>
<dbReference type="EnsemblMetazoa" id="XM_030999495">
    <property type="protein sequence ID" value="XP_030855355"/>
    <property type="gene ID" value="LOC115929683"/>
</dbReference>
<dbReference type="InParanoid" id="A0A7M7PTN1"/>
<reference evidence="2" key="2">
    <citation type="submission" date="2021-01" db="UniProtKB">
        <authorList>
            <consortium name="EnsemblMetazoa"/>
        </authorList>
    </citation>
    <scope>IDENTIFICATION</scope>
</reference>
<feature type="region of interest" description="Disordered" evidence="1">
    <location>
        <begin position="39"/>
        <end position="69"/>
    </location>
</feature>
<evidence type="ECO:0000256" key="1">
    <source>
        <dbReference type="SAM" id="MobiDB-lite"/>
    </source>
</evidence>
<dbReference type="KEGG" id="spu:115929683"/>
<dbReference type="AlphaFoldDB" id="A0A7M7PTN1"/>
<dbReference type="Proteomes" id="UP000007110">
    <property type="component" value="Unassembled WGS sequence"/>
</dbReference>
<evidence type="ECO:0000313" key="3">
    <source>
        <dbReference type="Proteomes" id="UP000007110"/>
    </source>
</evidence>
<dbReference type="PANTHER" id="PTHR12121:SF34">
    <property type="entry name" value="PROTEIN ANGEL"/>
    <property type="match status" value="1"/>
</dbReference>
<dbReference type="GeneID" id="115929683"/>
<dbReference type="Gene3D" id="3.60.10.10">
    <property type="entry name" value="Endonuclease/exonuclease/phosphatase"/>
    <property type="match status" value="1"/>
</dbReference>
<dbReference type="InterPro" id="IPR036691">
    <property type="entry name" value="Endo/exonu/phosph_ase_sf"/>
</dbReference>
<proteinExistence type="predicted"/>
<name>A0A7M7PTN1_STRPU</name>
<reference evidence="3" key="1">
    <citation type="submission" date="2015-02" db="EMBL/GenBank/DDBJ databases">
        <title>Genome sequencing for Strongylocentrotus purpuratus.</title>
        <authorList>
            <person name="Murali S."/>
            <person name="Liu Y."/>
            <person name="Vee V."/>
            <person name="English A."/>
            <person name="Wang M."/>
            <person name="Skinner E."/>
            <person name="Han Y."/>
            <person name="Muzny D.M."/>
            <person name="Worley K.C."/>
            <person name="Gibbs R.A."/>
        </authorList>
    </citation>
    <scope>NUCLEOTIDE SEQUENCE</scope>
</reference>